<keyword evidence="1" id="KW-0540">Nuclease</keyword>
<dbReference type="Proteomes" id="UP000603865">
    <property type="component" value="Unassembled WGS sequence"/>
</dbReference>
<keyword evidence="2" id="KW-1185">Reference proteome</keyword>
<sequence>MLVCTDVDYRPETGGPGDSARAAAVLFRDWPDTAPAHELVQRLDDVPPYQPGAFYRRELPCLLAVLEAATQVAGALTAVMIDGYVTLDAAGRAGLGAYLYGALGASVPVIGVAKTAFQGSPHALPLCRGDSQRPLYITAAGLDVGEAARCIAQMAGPHRLPTLLRRADQVCRRAP</sequence>
<keyword evidence="1" id="KW-0255">Endonuclease</keyword>
<dbReference type="Pfam" id="PF04493">
    <property type="entry name" value="Endonuclease_5"/>
    <property type="match status" value="1"/>
</dbReference>
<reference evidence="1" key="1">
    <citation type="journal article" date="2014" name="Int. J. Syst. Evol. Microbiol.">
        <title>Complete genome sequence of Corynebacterium casei LMG S-19264T (=DSM 44701T), isolated from a smear-ripened cheese.</title>
        <authorList>
            <consortium name="US DOE Joint Genome Institute (JGI-PGF)"/>
            <person name="Walter F."/>
            <person name="Albersmeier A."/>
            <person name="Kalinowski J."/>
            <person name="Ruckert C."/>
        </authorList>
    </citation>
    <scope>NUCLEOTIDE SEQUENCE</scope>
    <source>
        <strain evidence="1">JCM 31311</strain>
    </source>
</reference>
<comment type="caution">
    <text evidence="1">The sequence shown here is derived from an EMBL/GenBank/DDBJ whole genome shotgun (WGS) entry which is preliminary data.</text>
</comment>
<accession>A0A918C300</accession>
<gene>
    <name evidence="1" type="ORF">GCM10008957_14350</name>
</gene>
<protein>
    <submittedName>
        <fullName evidence="1">Endonuclease V</fullName>
    </submittedName>
</protein>
<dbReference type="InterPro" id="IPR007581">
    <property type="entry name" value="Endonuclease-V"/>
</dbReference>
<dbReference type="AlphaFoldDB" id="A0A918C300"/>
<name>A0A918C300_9DEIO</name>
<dbReference type="GO" id="GO:0006281">
    <property type="term" value="P:DNA repair"/>
    <property type="evidence" value="ECO:0007669"/>
    <property type="project" value="InterPro"/>
</dbReference>
<dbReference type="GO" id="GO:0004519">
    <property type="term" value="F:endonuclease activity"/>
    <property type="evidence" value="ECO:0007669"/>
    <property type="project" value="UniProtKB-KW"/>
</dbReference>
<dbReference type="Gene3D" id="3.30.2170.10">
    <property type="entry name" value="archaeoglobus fulgidus dsm 4304 superfamily"/>
    <property type="match status" value="1"/>
</dbReference>
<proteinExistence type="predicted"/>
<dbReference type="RefSeq" id="WP_189088846.1">
    <property type="nucleotide sequence ID" value="NZ_BMQL01000005.1"/>
</dbReference>
<dbReference type="EMBL" id="BMQL01000005">
    <property type="protein sequence ID" value="GGR02497.1"/>
    <property type="molecule type" value="Genomic_DNA"/>
</dbReference>
<evidence type="ECO:0000313" key="1">
    <source>
        <dbReference type="EMBL" id="GGR02497.1"/>
    </source>
</evidence>
<reference evidence="1" key="2">
    <citation type="submission" date="2020-09" db="EMBL/GenBank/DDBJ databases">
        <authorList>
            <person name="Sun Q."/>
            <person name="Ohkuma M."/>
        </authorList>
    </citation>
    <scope>NUCLEOTIDE SEQUENCE</scope>
    <source>
        <strain evidence="1">JCM 31311</strain>
    </source>
</reference>
<evidence type="ECO:0000313" key="2">
    <source>
        <dbReference type="Proteomes" id="UP000603865"/>
    </source>
</evidence>
<organism evidence="1 2">
    <name type="scientific">Deinococcus ruber</name>
    <dbReference type="NCBI Taxonomy" id="1848197"/>
    <lineage>
        <taxon>Bacteria</taxon>
        <taxon>Thermotogati</taxon>
        <taxon>Deinococcota</taxon>
        <taxon>Deinococci</taxon>
        <taxon>Deinococcales</taxon>
        <taxon>Deinococcaceae</taxon>
        <taxon>Deinococcus</taxon>
    </lineage>
</organism>
<keyword evidence="1" id="KW-0378">Hydrolase</keyword>